<dbReference type="AlphaFoldDB" id="A0A3R9E076"/>
<comment type="caution">
    <text evidence="2">The sequence shown here is derived from an EMBL/GenBank/DDBJ whole genome shotgun (WGS) entry which is preliminary data.</text>
</comment>
<dbReference type="PANTHER" id="PTHR22893">
    <property type="entry name" value="NADH OXIDOREDUCTASE-RELATED"/>
    <property type="match status" value="1"/>
</dbReference>
<evidence type="ECO:0000313" key="2">
    <source>
        <dbReference type="EMBL" id="RSD21935.1"/>
    </source>
</evidence>
<dbReference type="SUPFAM" id="SSF51395">
    <property type="entry name" value="FMN-linked oxidoreductases"/>
    <property type="match status" value="1"/>
</dbReference>
<dbReference type="GO" id="GO:0010181">
    <property type="term" value="F:FMN binding"/>
    <property type="evidence" value="ECO:0007669"/>
    <property type="project" value="InterPro"/>
</dbReference>
<dbReference type="PANTHER" id="PTHR22893:SF91">
    <property type="entry name" value="NADPH DEHYDROGENASE 2-RELATED"/>
    <property type="match status" value="1"/>
</dbReference>
<dbReference type="OrthoDB" id="3169239at2"/>
<dbReference type="InterPro" id="IPR001155">
    <property type="entry name" value="OxRdtase_FMN_N"/>
</dbReference>
<dbReference type="InterPro" id="IPR013785">
    <property type="entry name" value="Aldolase_TIM"/>
</dbReference>
<sequence>MSLLTPADLGGWRLPNRVVLAPTTRARVPDGVPGDLQTAYYAQRAGAGLVVAEATWVSERAIGFENVPGLYTDEQVAGWRRVTDVVHSLGGRIVVQLWHTGAVSHPDILGAHPAGPSAVNPEEPVHLASGRSSTPTPRAMSVAEIRATVADYGAAARNARRAGFDGVEIAANGVYLLAQFLHPRLNHRTDAYGGSAANRRRLLTEVVEAAREHGRVGVRLSPWWTGGLFTVDEELRTEYDALVAALDVDYLHLRGPDTGPDFAAFARYRRLFGGFVIVNNGFGRDTGNAVLDAGIADAVSFARHFVANPDLVTRFALDLPLAPGDPATYYGGGAEGYLDQPQAAMAAVSQ</sequence>
<dbReference type="Pfam" id="PF00724">
    <property type="entry name" value="Oxidored_FMN"/>
    <property type="match status" value="1"/>
</dbReference>
<dbReference type="GO" id="GO:0005829">
    <property type="term" value="C:cytosol"/>
    <property type="evidence" value="ECO:0007669"/>
    <property type="project" value="TreeGrafter"/>
</dbReference>
<name>A0A3R9E076_9PSEU</name>
<proteinExistence type="predicted"/>
<reference evidence="2 3" key="1">
    <citation type="submission" date="2018-12" db="EMBL/GenBank/DDBJ databases">
        <title>Amycolatopsis eburnea sp. nov. actinomycete associate with arbuscular mycorrhiza fungal spore.</title>
        <authorList>
            <person name="Lumyong S."/>
            <person name="Chaiya L."/>
        </authorList>
    </citation>
    <scope>NUCLEOTIDE SEQUENCE [LARGE SCALE GENOMIC DNA]</scope>
    <source>
        <strain evidence="2 3">GLM-1</strain>
    </source>
</reference>
<dbReference type="GO" id="GO:0016491">
    <property type="term" value="F:oxidoreductase activity"/>
    <property type="evidence" value="ECO:0007669"/>
    <property type="project" value="InterPro"/>
</dbReference>
<organism evidence="2 3">
    <name type="scientific">Amycolatopsis eburnea</name>
    <dbReference type="NCBI Taxonomy" id="2267691"/>
    <lineage>
        <taxon>Bacteria</taxon>
        <taxon>Bacillati</taxon>
        <taxon>Actinomycetota</taxon>
        <taxon>Actinomycetes</taxon>
        <taxon>Pseudonocardiales</taxon>
        <taxon>Pseudonocardiaceae</taxon>
        <taxon>Amycolatopsis</taxon>
    </lineage>
</organism>
<dbReference type="InterPro" id="IPR045247">
    <property type="entry name" value="Oye-like"/>
</dbReference>
<dbReference type="Proteomes" id="UP000267081">
    <property type="component" value="Unassembled WGS sequence"/>
</dbReference>
<dbReference type="RefSeq" id="WP_125307185.1">
    <property type="nucleotide sequence ID" value="NZ_RSEC01000032.1"/>
</dbReference>
<dbReference type="Gene3D" id="3.20.20.70">
    <property type="entry name" value="Aldolase class I"/>
    <property type="match status" value="1"/>
</dbReference>
<accession>A0A3R9E076</accession>
<dbReference type="CDD" id="cd02933">
    <property type="entry name" value="OYE_like_FMN"/>
    <property type="match status" value="1"/>
</dbReference>
<dbReference type="EMBL" id="RSEC01000032">
    <property type="protein sequence ID" value="RSD21935.1"/>
    <property type="molecule type" value="Genomic_DNA"/>
</dbReference>
<gene>
    <name evidence="2" type="ORF">EIY87_08930</name>
</gene>
<evidence type="ECO:0000259" key="1">
    <source>
        <dbReference type="Pfam" id="PF00724"/>
    </source>
</evidence>
<evidence type="ECO:0000313" key="3">
    <source>
        <dbReference type="Proteomes" id="UP000267081"/>
    </source>
</evidence>
<protein>
    <submittedName>
        <fullName evidence="2">Alkene reductase</fullName>
    </submittedName>
</protein>
<feature type="domain" description="NADH:flavin oxidoreductase/NADH oxidase N-terminal" evidence="1">
    <location>
        <begin position="3"/>
        <end position="320"/>
    </location>
</feature>
<keyword evidence="3" id="KW-1185">Reference proteome</keyword>